<dbReference type="FunFam" id="3.60.21.60:FF:000005">
    <property type="entry name" value="DNA polymerase alpha subunit B"/>
    <property type="match status" value="1"/>
</dbReference>
<evidence type="ECO:0000256" key="3">
    <source>
        <dbReference type="ARBA" id="ARBA00018596"/>
    </source>
</evidence>
<dbReference type="Proteomes" id="UP000001610">
    <property type="component" value="Unassembled WGS sequence"/>
</dbReference>
<dbReference type="VEuPathDB" id="FungiDB:CCM_03208"/>
<protein>
    <recommendedName>
        <fullName evidence="3 6">DNA polymerase alpha subunit B</fullName>
    </recommendedName>
</protein>
<dbReference type="InterPro" id="IPR016722">
    <property type="entry name" value="DNA_pol_alpha_bsu"/>
</dbReference>
<dbReference type="OMA" id="PFLDIEH"/>
<dbReference type="KEGG" id="cmt:CCM_03208"/>
<keyword evidence="5 6" id="KW-0539">Nucleus</keyword>
<dbReference type="PANTHER" id="PTHR23061:SF12">
    <property type="entry name" value="DNA POLYMERASE ALPHA SUBUNIT B"/>
    <property type="match status" value="1"/>
</dbReference>
<evidence type="ECO:0000313" key="10">
    <source>
        <dbReference type="EMBL" id="EGX94936.1"/>
    </source>
</evidence>
<comment type="similarity">
    <text evidence="2 6">Belongs to the DNA polymerase alpha subunit B family.</text>
</comment>
<evidence type="ECO:0000259" key="8">
    <source>
        <dbReference type="Pfam" id="PF04042"/>
    </source>
</evidence>
<reference evidence="10 11" key="1">
    <citation type="journal article" date="2011" name="Genome Biol.">
        <title>Genome sequence of the insect pathogenic fungus Cordyceps militaris, a valued traditional Chinese medicine.</title>
        <authorList>
            <person name="Zheng P."/>
            <person name="Xia Y."/>
            <person name="Xiao G."/>
            <person name="Xiong C."/>
            <person name="Hu X."/>
            <person name="Zhang S."/>
            <person name="Zheng H."/>
            <person name="Huang Y."/>
            <person name="Zhou Y."/>
            <person name="Wang S."/>
            <person name="Zhao G.P."/>
            <person name="Liu X."/>
            <person name="St Leger R.J."/>
            <person name="Wang C."/>
        </authorList>
    </citation>
    <scope>NUCLEOTIDE SEQUENCE [LARGE SCALE GENOMIC DNA]</scope>
    <source>
        <strain evidence="10 11">CM01</strain>
    </source>
</reference>
<evidence type="ECO:0000256" key="7">
    <source>
        <dbReference type="SAM" id="MobiDB-lite"/>
    </source>
</evidence>
<feature type="domain" description="DNA polymerase alpha subunit B OB" evidence="9">
    <location>
        <begin position="230"/>
        <end position="338"/>
    </location>
</feature>
<dbReference type="InterPro" id="IPR054300">
    <property type="entry name" value="OB_DPOA2"/>
</dbReference>
<dbReference type="GO" id="GO:0003677">
    <property type="term" value="F:DNA binding"/>
    <property type="evidence" value="ECO:0007669"/>
    <property type="project" value="InterPro"/>
</dbReference>
<dbReference type="PIRSF" id="PIRSF018300">
    <property type="entry name" value="DNA_pol_alph_2"/>
    <property type="match status" value="1"/>
</dbReference>
<name>G3J9F9_CORMM</name>
<dbReference type="eggNOG" id="KOG1625">
    <property type="taxonomic scope" value="Eukaryota"/>
</dbReference>
<dbReference type="InParanoid" id="G3J9F9"/>
<dbReference type="HOGENOM" id="CLU_014923_1_0_1"/>
<dbReference type="FunCoup" id="G3J9F9">
    <property type="interactions" value="388"/>
</dbReference>
<comment type="subcellular location">
    <subcellularLocation>
        <location evidence="1 6">Nucleus</location>
    </subcellularLocation>
</comment>
<evidence type="ECO:0000313" key="11">
    <source>
        <dbReference type="Proteomes" id="UP000001610"/>
    </source>
</evidence>
<dbReference type="STRING" id="983644.G3J9F9"/>
<dbReference type="AlphaFoldDB" id="G3J9F9"/>
<dbReference type="Pfam" id="PF22062">
    <property type="entry name" value="OB_DPOA2"/>
    <property type="match status" value="1"/>
</dbReference>
<keyword evidence="11" id="KW-1185">Reference proteome</keyword>
<dbReference type="RefSeq" id="XP_006668422.1">
    <property type="nucleotide sequence ID" value="XM_006668359.1"/>
</dbReference>
<evidence type="ECO:0000256" key="1">
    <source>
        <dbReference type="ARBA" id="ARBA00004123"/>
    </source>
</evidence>
<evidence type="ECO:0000256" key="5">
    <source>
        <dbReference type="ARBA" id="ARBA00023242"/>
    </source>
</evidence>
<evidence type="ECO:0000259" key="9">
    <source>
        <dbReference type="Pfam" id="PF22062"/>
    </source>
</evidence>
<feature type="region of interest" description="Disordered" evidence="7">
    <location>
        <begin position="84"/>
        <end position="163"/>
    </location>
</feature>
<proteinExistence type="inferred from homology"/>
<organism evidence="10 11">
    <name type="scientific">Cordyceps militaris (strain CM01)</name>
    <name type="common">Caterpillar fungus</name>
    <dbReference type="NCBI Taxonomy" id="983644"/>
    <lineage>
        <taxon>Eukaryota</taxon>
        <taxon>Fungi</taxon>
        <taxon>Dikarya</taxon>
        <taxon>Ascomycota</taxon>
        <taxon>Pezizomycotina</taxon>
        <taxon>Sordariomycetes</taxon>
        <taxon>Hypocreomycetidae</taxon>
        <taxon>Hypocreales</taxon>
        <taxon>Cordycipitaceae</taxon>
        <taxon>Cordyceps</taxon>
    </lineage>
</organism>
<dbReference type="InterPro" id="IPR007185">
    <property type="entry name" value="DNA_pol_a/d/e_bsu"/>
</dbReference>
<dbReference type="FunFam" id="3.60.21.60:FF:000008">
    <property type="entry name" value="DNA polymerase alpha subunit B"/>
    <property type="match status" value="1"/>
</dbReference>
<dbReference type="EMBL" id="JH126400">
    <property type="protein sequence ID" value="EGX94936.1"/>
    <property type="molecule type" value="Genomic_DNA"/>
</dbReference>
<comment type="function">
    <text evidence="6">Accessory subunit of the DNA polymerase alpha complex (also known as the alpha DNA polymerase-primase complex) which plays an essential role in the initiation of DNA synthesis.</text>
</comment>
<keyword evidence="4 6" id="KW-0235">DNA replication</keyword>
<evidence type="ECO:0000256" key="6">
    <source>
        <dbReference type="PIRNR" id="PIRNR018300"/>
    </source>
</evidence>
<accession>G3J9F9</accession>
<dbReference type="GO" id="GO:0006270">
    <property type="term" value="P:DNA replication initiation"/>
    <property type="evidence" value="ECO:0007669"/>
    <property type="project" value="TreeGrafter"/>
</dbReference>
<dbReference type="Gene3D" id="3.60.21.60">
    <property type="match status" value="2"/>
</dbReference>
<dbReference type="OrthoDB" id="336885at2759"/>
<gene>
    <name evidence="10" type="ORF">CCM_03208</name>
</gene>
<sequence>MADAELQQLFAAGKAIEPDVAAELQSIIRLHSISAEDLFYKWESYCIKLDVDAGDALTLDNVRNLKKNMLDALATAATAPLAGSASAVKPKADRRVASTPRAASGRGAGGDMYGMLDGLMPSTPASGSKLNRRVAPGSAGGSALRRRMETSKISSSPVGGMSEQLADMGGLPSFNDRPNPGEVLEVLNGQLASATPPAAPYPEPRVKLTAASDQKKMAYKPLAMKLSEASEILDDRIDDVATLVQQHHKLDDDVFGNAARQGTTEIVAVGRVASDAAEGRLNAASLVLETSRRTGMGFRVPLNLEALPAWSVFPGQILALRGSNATGNEFVVQELLPLPLLPNAASTGEALAAHEERMRVRDPDAMTVDEEEGTPPAPPLTLFFAAGPYTADDNLDFAPLHALCEQAADTHADVLVLAGPFLDADHPLIAAGDFDLPADLPDADAATMATVFRHLVAPALTRLATTRPHVTVVLVPSVRDVLAKHVSWPQEAFSRQSLGLHKAVRIVSNPMTLSVNEVVLAVSSQDALWALYAEELARAAPGDLTARLCRHLVEQRHYYPVYPPTDRARLPRTGTDDGLATGAVLDLSYLKLGEMVNVRPDVMLTPSALPPFAKVVESVLAINPGYLSKRRGAGTYARMTLHPPKIEGDGLQGHCVFERAKVEIVRI</sequence>
<evidence type="ECO:0000256" key="4">
    <source>
        <dbReference type="ARBA" id="ARBA00022705"/>
    </source>
</evidence>
<dbReference type="GeneID" id="18165234"/>
<dbReference type="GO" id="GO:0005658">
    <property type="term" value="C:alpha DNA polymerase:primase complex"/>
    <property type="evidence" value="ECO:0007669"/>
    <property type="project" value="TreeGrafter"/>
</dbReference>
<dbReference type="Pfam" id="PF04042">
    <property type="entry name" value="DNA_pol_E_B"/>
    <property type="match status" value="1"/>
</dbReference>
<evidence type="ECO:0000256" key="2">
    <source>
        <dbReference type="ARBA" id="ARBA00007299"/>
    </source>
</evidence>
<feature type="domain" description="DNA polymerase alpha/delta/epsilon subunit B" evidence="8">
    <location>
        <begin position="383"/>
        <end position="614"/>
    </location>
</feature>
<dbReference type="PANTHER" id="PTHR23061">
    <property type="entry name" value="DNA POLYMERASE 2 ALPHA 70 KDA SUBUNIT"/>
    <property type="match status" value="1"/>
</dbReference>